<dbReference type="Proteomes" id="UP000689129">
    <property type="component" value="Unassembled WGS sequence"/>
</dbReference>
<dbReference type="EMBL" id="JAEMWZ010000123">
    <property type="protein sequence ID" value="KAG7135204.1"/>
    <property type="molecule type" value="Genomic_DNA"/>
</dbReference>
<name>A0A8I2ZQE0_VERLO</name>
<proteinExistence type="predicted"/>
<dbReference type="OrthoDB" id="4857343at2759"/>
<gene>
    <name evidence="1" type="ORF">HYQ45_006923</name>
</gene>
<dbReference type="Pfam" id="PF00709">
    <property type="entry name" value="Adenylsucc_synt"/>
    <property type="match status" value="1"/>
</dbReference>
<organism evidence="1 2">
    <name type="scientific">Verticillium longisporum</name>
    <name type="common">Verticillium dahliae var. longisporum</name>
    <dbReference type="NCBI Taxonomy" id="100787"/>
    <lineage>
        <taxon>Eukaryota</taxon>
        <taxon>Fungi</taxon>
        <taxon>Dikarya</taxon>
        <taxon>Ascomycota</taxon>
        <taxon>Pezizomycotina</taxon>
        <taxon>Sordariomycetes</taxon>
        <taxon>Hypocreomycetidae</taxon>
        <taxon>Glomerellales</taxon>
        <taxon>Plectosphaerellaceae</taxon>
        <taxon>Verticillium</taxon>
    </lineage>
</organism>
<reference evidence="1" key="1">
    <citation type="journal article" date="2021" name="Mol. Plant Pathol.">
        <title>A 20-kb lineage-specific genomic region tames virulence in pathogenic amphidiploid Verticillium longisporum.</title>
        <authorList>
            <person name="Harting R."/>
            <person name="Starke J."/>
            <person name="Kusch H."/>
            <person name="Poggeler S."/>
            <person name="Maurus I."/>
            <person name="Schluter R."/>
            <person name="Landesfeind M."/>
            <person name="Bulla I."/>
            <person name="Nowrousian M."/>
            <person name="de Jonge R."/>
            <person name="Stahlhut G."/>
            <person name="Hoff K.J."/>
            <person name="Asshauer K.P."/>
            <person name="Thurmer A."/>
            <person name="Stanke M."/>
            <person name="Daniel R."/>
            <person name="Morgenstern B."/>
            <person name="Thomma B.P.H.J."/>
            <person name="Kronstad J.W."/>
            <person name="Braus-Stromeyer S.A."/>
            <person name="Braus G.H."/>
        </authorList>
    </citation>
    <scope>NUCLEOTIDE SEQUENCE</scope>
    <source>
        <strain evidence="1">Vl32</strain>
    </source>
</reference>
<evidence type="ECO:0000313" key="2">
    <source>
        <dbReference type="Proteomes" id="UP000689129"/>
    </source>
</evidence>
<dbReference type="GO" id="GO:0006164">
    <property type="term" value="P:purine nucleotide biosynthetic process"/>
    <property type="evidence" value="ECO:0007669"/>
    <property type="project" value="InterPro"/>
</dbReference>
<dbReference type="AlphaFoldDB" id="A0A8I2ZQE0"/>
<dbReference type="InterPro" id="IPR001114">
    <property type="entry name" value="Adenylosuccinate_synthetase"/>
</dbReference>
<comment type="caution">
    <text evidence="1">The sequence shown here is derived from an EMBL/GenBank/DDBJ whole genome shotgun (WGS) entry which is preliminary data.</text>
</comment>
<accession>A0A8I2ZQE0</accession>
<protein>
    <submittedName>
        <fullName evidence="1">Adenylosuccinate synthetase like protein</fullName>
    </submittedName>
</protein>
<sequence>MFIPQASQGFPKSTATSVFTIAAPSIDLHNAVDDLEEIELPAHSIGTTRRGIGPACSPHVSSKIITICEVFNVELFERELSTLAASAPEGMVTPACAGRSQITVNTR</sequence>
<evidence type="ECO:0000313" key="1">
    <source>
        <dbReference type="EMBL" id="KAG7135204.1"/>
    </source>
</evidence>
<dbReference type="GO" id="GO:0004019">
    <property type="term" value="F:adenylosuccinate synthase activity"/>
    <property type="evidence" value="ECO:0007669"/>
    <property type="project" value="InterPro"/>
</dbReference>
<dbReference type="GO" id="GO:0000166">
    <property type="term" value="F:nucleotide binding"/>
    <property type="evidence" value="ECO:0007669"/>
    <property type="project" value="InterPro"/>
</dbReference>